<reference evidence="2 3" key="1">
    <citation type="submission" date="2016-10" db="EMBL/GenBank/DDBJ databases">
        <authorList>
            <person name="de Groot N.N."/>
        </authorList>
    </citation>
    <scope>NUCLEOTIDE SEQUENCE [LARGE SCALE GENOMIC DNA]</scope>
    <source>
        <strain evidence="2 3">CGMCC 1.10959</strain>
    </source>
</reference>
<dbReference type="AlphaFoldDB" id="A0A1I6Z2P2"/>
<evidence type="ECO:0000256" key="1">
    <source>
        <dbReference type="SAM" id="SignalP"/>
    </source>
</evidence>
<keyword evidence="3" id="KW-1185">Reference proteome</keyword>
<dbReference type="eggNOG" id="ENOG5032RA6">
    <property type="taxonomic scope" value="Bacteria"/>
</dbReference>
<organism evidence="2 3">
    <name type="scientific">Sedimentitalea nanhaiensis</name>
    <dbReference type="NCBI Taxonomy" id="999627"/>
    <lineage>
        <taxon>Bacteria</taxon>
        <taxon>Pseudomonadati</taxon>
        <taxon>Pseudomonadota</taxon>
        <taxon>Alphaproteobacteria</taxon>
        <taxon>Rhodobacterales</taxon>
        <taxon>Paracoccaceae</taxon>
        <taxon>Sedimentitalea</taxon>
    </lineage>
</organism>
<gene>
    <name evidence="2" type="ORF">SAMN05216236_103183</name>
</gene>
<name>A0A1I6Z2P2_9RHOB</name>
<keyword evidence="1" id="KW-0732">Signal</keyword>
<evidence type="ECO:0008006" key="4">
    <source>
        <dbReference type="Google" id="ProtNLM"/>
    </source>
</evidence>
<dbReference type="Proteomes" id="UP000182466">
    <property type="component" value="Unassembled WGS sequence"/>
</dbReference>
<dbReference type="OrthoDB" id="7707276at2"/>
<feature type="signal peptide" evidence="1">
    <location>
        <begin position="1"/>
        <end position="23"/>
    </location>
</feature>
<evidence type="ECO:0000313" key="2">
    <source>
        <dbReference type="EMBL" id="SFT56868.1"/>
    </source>
</evidence>
<dbReference type="STRING" id="999627.SAMN05216236_103183"/>
<evidence type="ECO:0000313" key="3">
    <source>
        <dbReference type="Proteomes" id="UP000182466"/>
    </source>
</evidence>
<accession>A0A1I6Z2P2</accession>
<dbReference type="EMBL" id="FPAW01000003">
    <property type="protein sequence ID" value="SFT56868.1"/>
    <property type="molecule type" value="Genomic_DNA"/>
</dbReference>
<proteinExistence type="predicted"/>
<protein>
    <recommendedName>
        <fullName evidence="4">Invasion protein IalB, involved in pathogenesis</fullName>
    </recommendedName>
</protein>
<feature type="chain" id="PRO_5010242506" description="Invasion protein IalB, involved in pathogenesis" evidence="1">
    <location>
        <begin position="24"/>
        <end position="168"/>
    </location>
</feature>
<sequence>MSVLKSVALSAVGAIFLASSAGADTFEKYGEVEGWKVFADNEKQSCLIEAVDAAENVVQMGLTSDKSAAYVGVFTKAKTDIKSGDKEAVVIDIDGDLYVGEATGMRGNITKGYSGGYVLSDDPKFVEDVAKKYIMTVFPEKEYAFSVNLAGTYKAIEMVKKCNAELNG</sequence>
<dbReference type="RefSeq" id="WP_027262531.1">
    <property type="nucleotide sequence ID" value="NZ_FPAW01000003.1"/>
</dbReference>